<evidence type="ECO:0000313" key="1">
    <source>
        <dbReference type="EMBL" id="PTX59676.1"/>
    </source>
</evidence>
<keyword evidence="2" id="KW-1185">Reference proteome</keyword>
<accession>A0A2T6BUG1</accession>
<sequence>MHLTLETGVQTSREHLFDCLETEGQLKQWVPRMQRLTYEEMPKEGSWKGALFTLHFGSGKKEQKVKGEIVAHRKPELFGVRLHLSHGILDLFISLEEADGEVTMSCDCEVSVAEGGNRLKARLMAWQIRRSLPVYLKSLKHIAESRPMSA</sequence>
<gene>
    <name evidence="1" type="ORF">C8P63_111111</name>
</gene>
<organism evidence="1 2">
    <name type="scientific">Melghirimyces profundicolus</name>
    <dbReference type="NCBI Taxonomy" id="1242148"/>
    <lineage>
        <taxon>Bacteria</taxon>
        <taxon>Bacillati</taxon>
        <taxon>Bacillota</taxon>
        <taxon>Bacilli</taxon>
        <taxon>Bacillales</taxon>
        <taxon>Thermoactinomycetaceae</taxon>
        <taxon>Melghirimyces</taxon>
    </lineage>
</organism>
<dbReference type="SUPFAM" id="SSF55961">
    <property type="entry name" value="Bet v1-like"/>
    <property type="match status" value="1"/>
</dbReference>
<dbReference type="Gene3D" id="3.30.530.20">
    <property type="match status" value="1"/>
</dbReference>
<name>A0A2T6BUG1_9BACL</name>
<proteinExistence type="predicted"/>
<dbReference type="EMBL" id="QBKR01000011">
    <property type="protein sequence ID" value="PTX59676.1"/>
    <property type="molecule type" value="Genomic_DNA"/>
</dbReference>
<reference evidence="1 2" key="1">
    <citation type="submission" date="2018-04" db="EMBL/GenBank/DDBJ databases">
        <title>Genomic Encyclopedia of Archaeal and Bacterial Type Strains, Phase II (KMG-II): from individual species to whole genera.</title>
        <authorList>
            <person name="Goeker M."/>
        </authorList>
    </citation>
    <scope>NUCLEOTIDE SEQUENCE [LARGE SCALE GENOMIC DNA]</scope>
    <source>
        <strain evidence="1 2">DSM 45787</strain>
    </source>
</reference>
<dbReference type="AlphaFoldDB" id="A0A2T6BUG1"/>
<dbReference type="RefSeq" id="WP_108023517.1">
    <property type="nucleotide sequence ID" value="NZ_QBKR01000011.1"/>
</dbReference>
<comment type="caution">
    <text evidence="1">The sequence shown here is derived from an EMBL/GenBank/DDBJ whole genome shotgun (WGS) entry which is preliminary data.</text>
</comment>
<dbReference type="OrthoDB" id="2988952at2"/>
<evidence type="ECO:0008006" key="3">
    <source>
        <dbReference type="Google" id="ProtNLM"/>
    </source>
</evidence>
<dbReference type="Proteomes" id="UP000244240">
    <property type="component" value="Unassembled WGS sequence"/>
</dbReference>
<evidence type="ECO:0000313" key="2">
    <source>
        <dbReference type="Proteomes" id="UP000244240"/>
    </source>
</evidence>
<dbReference type="InterPro" id="IPR023393">
    <property type="entry name" value="START-like_dom_sf"/>
</dbReference>
<protein>
    <recommendedName>
        <fullName evidence="3">Polyketide cyclase/dehydrase/lipid transport protein</fullName>
    </recommendedName>
</protein>